<reference evidence="2" key="1">
    <citation type="submission" date="2014-12" db="EMBL/GenBank/DDBJ databases">
        <title>Insight into the proteome of Arion vulgaris.</title>
        <authorList>
            <person name="Aradska J."/>
            <person name="Bulat T."/>
            <person name="Smidak R."/>
            <person name="Sarate P."/>
            <person name="Gangsoo J."/>
            <person name="Sialana F."/>
            <person name="Bilban M."/>
            <person name="Lubec G."/>
        </authorList>
    </citation>
    <scope>NUCLEOTIDE SEQUENCE</scope>
    <source>
        <tissue evidence="2">Skin</tissue>
    </source>
</reference>
<proteinExistence type="predicted"/>
<organism evidence="2">
    <name type="scientific">Arion vulgaris</name>
    <dbReference type="NCBI Taxonomy" id="1028688"/>
    <lineage>
        <taxon>Eukaryota</taxon>
        <taxon>Metazoa</taxon>
        <taxon>Spiralia</taxon>
        <taxon>Lophotrochozoa</taxon>
        <taxon>Mollusca</taxon>
        <taxon>Gastropoda</taxon>
        <taxon>Heterobranchia</taxon>
        <taxon>Euthyneura</taxon>
        <taxon>Panpulmonata</taxon>
        <taxon>Eupulmonata</taxon>
        <taxon>Stylommatophora</taxon>
        <taxon>Helicina</taxon>
        <taxon>Arionoidea</taxon>
        <taxon>Arionidae</taxon>
        <taxon>Arion</taxon>
    </lineage>
</organism>
<evidence type="ECO:0000313" key="1">
    <source>
        <dbReference type="EMBL" id="CEK78537.1"/>
    </source>
</evidence>
<evidence type="ECO:0000313" key="2">
    <source>
        <dbReference type="EMBL" id="CEK78538.1"/>
    </source>
</evidence>
<sequence>GFFTLDQTKVKVKLGDLCIYQEPRTGILTLAPNSQDRLALILMGLSDQGLEDIVNLATPTIPPMARSPFSNLLPDFVITGPDVELKGPGGFHCAGFWNNNWKFSAASSSCACKAS</sequence>
<dbReference type="EMBL" id="HACG01031673">
    <property type="protein sequence ID" value="CEK78538.1"/>
    <property type="molecule type" value="Transcribed_RNA"/>
</dbReference>
<name>A0A0B7ACR5_9EUPU</name>
<dbReference type="AlphaFoldDB" id="A0A0B7ACR5"/>
<dbReference type="EMBL" id="HACG01031672">
    <property type="protein sequence ID" value="CEK78537.1"/>
    <property type="molecule type" value="Transcribed_RNA"/>
</dbReference>
<feature type="non-terminal residue" evidence="2">
    <location>
        <position position="1"/>
    </location>
</feature>
<protein>
    <submittedName>
        <fullName evidence="2">Uncharacterized protein</fullName>
    </submittedName>
</protein>
<accession>A0A0B7ACR5</accession>
<gene>
    <name evidence="2" type="primary">ORF110653</name>
    <name evidence="1" type="synonym">ORF110651</name>
</gene>